<dbReference type="Pfam" id="PF19303">
    <property type="entry name" value="Anticodon_3"/>
    <property type="match status" value="1"/>
</dbReference>
<evidence type="ECO:0000256" key="1">
    <source>
        <dbReference type="ARBA" id="ARBA00005594"/>
    </source>
</evidence>
<protein>
    <recommendedName>
        <fullName evidence="9">Probable methionine--tRNA ligase, mitochondrial</fullName>
        <ecNumber evidence="2">6.1.1.10</ecNumber>
    </recommendedName>
</protein>
<comment type="caution">
    <text evidence="14">The sequence shown here is derived from an EMBL/GenBank/DDBJ whole genome shotgun (WGS) entry which is preliminary data.</text>
</comment>
<evidence type="ECO:0000256" key="9">
    <source>
        <dbReference type="ARBA" id="ARBA00068817"/>
    </source>
</evidence>
<dbReference type="Gene3D" id="3.40.50.620">
    <property type="entry name" value="HUPs"/>
    <property type="match status" value="1"/>
</dbReference>
<comment type="similarity">
    <text evidence="1 10">Belongs to the class-I aminoacyl-tRNA synthetase family.</text>
</comment>
<dbReference type="FunFam" id="2.170.220.10:FF:000001">
    <property type="entry name" value="methionine--tRNA ligase, mitochondrial"/>
    <property type="match status" value="1"/>
</dbReference>
<dbReference type="SUPFAM" id="SSF47323">
    <property type="entry name" value="Anticodon-binding domain of a subclass of class I aminoacyl-tRNA synthetases"/>
    <property type="match status" value="1"/>
</dbReference>
<dbReference type="GO" id="GO:0005524">
    <property type="term" value="F:ATP binding"/>
    <property type="evidence" value="ECO:0007669"/>
    <property type="project" value="UniProtKB-KW"/>
</dbReference>
<dbReference type="InterPro" id="IPR014729">
    <property type="entry name" value="Rossmann-like_a/b/a_fold"/>
</dbReference>
<accession>A0AA40F6F3</accession>
<dbReference type="InterPro" id="IPR015413">
    <property type="entry name" value="Methionyl/Leucyl_tRNA_Synth"/>
</dbReference>
<dbReference type="PANTHER" id="PTHR43326">
    <property type="entry name" value="METHIONYL-TRNA SYNTHETASE"/>
    <property type="match status" value="1"/>
</dbReference>
<proteinExistence type="inferred from homology"/>
<evidence type="ECO:0000313" key="15">
    <source>
        <dbReference type="Proteomes" id="UP001172155"/>
    </source>
</evidence>
<dbReference type="GO" id="GO:0005739">
    <property type="term" value="C:mitochondrion"/>
    <property type="evidence" value="ECO:0007669"/>
    <property type="project" value="UniProtKB-ARBA"/>
</dbReference>
<evidence type="ECO:0000256" key="5">
    <source>
        <dbReference type="ARBA" id="ARBA00022840"/>
    </source>
</evidence>
<dbReference type="InterPro" id="IPR009080">
    <property type="entry name" value="tRNAsynth_Ia_anticodon-bd"/>
</dbReference>
<keyword evidence="15" id="KW-1185">Reference proteome</keyword>
<evidence type="ECO:0000256" key="2">
    <source>
        <dbReference type="ARBA" id="ARBA00012838"/>
    </source>
</evidence>
<evidence type="ECO:0000256" key="4">
    <source>
        <dbReference type="ARBA" id="ARBA00022741"/>
    </source>
</evidence>
<dbReference type="InterPro" id="IPR014758">
    <property type="entry name" value="Met-tRNA_synth"/>
</dbReference>
<comment type="catalytic activity">
    <reaction evidence="8">
        <text>tRNA(Met) + L-methionine + ATP = L-methionyl-tRNA(Met) + AMP + diphosphate</text>
        <dbReference type="Rhea" id="RHEA:13481"/>
        <dbReference type="Rhea" id="RHEA-COMP:9667"/>
        <dbReference type="Rhea" id="RHEA-COMP:9698"/>
        <dbReference type="ChEBI" id="CHEBI:30616"/>
        <dbReference type="ChEBI" id="CHEBI:33019"/>
        <dbReference type="ChEBI" id="CHEBI:57844"/>
        <dbReference type="ChEBI" id="CHEBI:78442"/>
        <dbReference type="ChEBI" id="CHEBI:78530"/>
        <dbReference type="ChEBI" id="CHEBI:456215"/>
        <dbReference type="EC" id="6.1.1.10"/>
    </reaction>
</comment>
<evidence type="ECO:0000256" key="10">
    <source>
        <dbReference type="RuleBase" id="RU363039"/>
    </source>
</evidence>
<dbReference type="GO" id="GO:0004825">
    <property type="term" value="F:methionine-tRNA ligase activity"/>
    <property type="evidence" value="ECO:0007669"/>
    <property type="project" value="UniProtKB-EC"/>
</dbReference>
<organism evidence="14 15">
    <name type="scientific">Schizothecium vesticola</name>
    <dbReference type="NCBI Taxonomy" id="314040"/>
    <lineage>
        <taxon>Eukaryota</taxon>
        <taxon>Fungi</taxon>
        <taxon>Dikarya</taxon>
        <taxon>Ascomycota</taxon>
        <taxon>Pezizomycotina</taxon>
        <taxon>Sordariomycetes</taxon>
        <taxon>Sordariomycetidae</taxon>
        <taxon>Sordariales</taxon>
        <taxon>Schizotheciaceae</taxon>
        <taxon>Schizothecium</taxon>
    </lineage>
</organism>
<dbReference type="Gene3D" id="1.10.730.10">
    <property type="entry name" value="Isoleucyl-tRNA Synthetase, Domain 1"/>
    <property type="match status" value="1"/>
</dbReference>
<dbReference type="InterPro" id="IPR023457">
    <property type="entry name" value="Met-tRNA_synth_2"/>
</dbReference>
<gene>
    <name evidence="14" type="ORF">B0T18DRAFT_82351</name>
</gene>
<evidence type="ECO:0000259" key="12">
    <source>
        <dbReference type="Pfam" id="PF09334"/>
    </source>
</evidence>
<dbReference type="AlphaFoldDB" id="A0AA40F6F3"/>
<dbReference type="Proteomes" id="UP001172155">
    <property type="component" value="Unassembled WGS sequence"/>
</dbReference>
<name>A0AA40F6F3_9PEZI</name>
<dbReference type="Pfam" id="PF09334">
    <property type="entry name" value="tRNA-synt_1g"/>
    <property type="match status" value="1"/>
</dbReference>
<keyword evidence="6 10" id="KW-0648">Protein biosynthesis</keyword>
<dbReference type="PANTHER" id="PTHR43326:SF1">
    <property type="entry name" value="METHIONINE--TRNA LIGASE, MITOCHONDRIAL"/>
    <property type="match status" value="1"/>
</dbReference>
<dbReference type="EC" id="6.1.1.10" evidence="2"/>
<feature type="domain" description="Methionyl-tRNA synthetase anticodon-binding" evidence="13">
    <location>
        <begin position="460"/>
        <end position="553"/>
    </location>
</feature>
<feature type="domain" description="Methionyl/Leucyl tRNA synthetase" evidence="12">
    <location>
        <begin position="53"/>
        <end position="420"/>
    </location>
</feature>
<evidence type="ECO:0000259" key="13">
    <source>
        <dbReference type="Pfam" id="PF19303"/>
    </source>
</evidence>
<dbReference type="CDD" id="cd00814">
    <property type="entry name" value="MetRS_core"/>
    <property type="match status" value="1"/>
</dbReference>
<evidence type="ECO:0000256" key="7">
    <source>
        <dbReference type="ARBA" id="ARBA00023146"/>
    </source>
</evidence>
<sequence length="589" mass="66606">MEVIRASAARRALKWPSTLASSRNWVCRSCRSHVPTLRRFATTPLQCTSSKPYYVTTPIFYVNAAPHVGHLYTMVLTDVLKRWQTLAGRRALLVTGTDEHGMKIQRAAALSDVAPKEFCDENSAKFETLAEKAQIDFDRFIRTTDPDHAQAVEHFWFLLREKGLIYESKHEGWYCVSDECFYPESLVDKKQDPFTGEVFMASTESGNKVEWTEEKTYHFRMTELRDQLLEFYEQNPGWVTPASQMKQVVDWVKNSLEDLSVSRPVDRLSWGIRVPDDPSQTIYVWVDALVNYLTMASFPVWPPGEESKGGWPADVHVIGKDILRFHCVYWPALLLAVGIPLPKKVLSHAHWTMNRAKMSKSVGNVVNPFYAIDRWGVDLVRFYLVHDGGIVDDADYNNEIIVERYKKLLQSGLGNLTSRITRPNLWSVRDSVVAAGNERSPTSKTVIEDALASHLELLEGLAAAVSGHMERLNPSAALRQVMDAVDKTNKFLSITAPWALVKRPEDEESKELVNPTIYLASESLRLVGILLQPFIPDMAAHLLDIMGVAADKRQLSDARPRSDVNYGEPIRSPGKDLWDSLAPPLPLEE</sequence>
<dbReference type="GO" id="GO:0006431">
    <property type="term" value="P:methionyl-tRNA aminoacylation"/>
    <property type="evidence" value="ECO:0007669"/>
    <property type="project" value="InterPro"/>
</dbReference>
<evidence type="ECO:0000256" key="6">
    <source>
        <dbReference type="ARBA" id="ARBA00022917"/>
    </source>
</evidence>
<reference evidence="14" key="1">
    <citation type="submission" date="2023-06" db="EMBL/GenBank/DDBJ databases">
        <title>Genome-scale phylogeny and comparative genomics of the fungal order Sordariales.</title>
        <authorList>
            <consortium name="Lawrence Berkeley National Laboratory"/>
            <person name="Hensen N."/>
            <person name="Bonometti L."/>
            <person name="Westerberg I."/>
            <person name="Brannstrom I.O."/>
            <person name="Guillou S."/>
            <person name="Cros-Aarteil S."/>
            <person name="Calhoun S."/>
            <person name="Haridas S."/>
            <person name="Kuo A."/>
            <person name="Mondo S."/>
            <person name="Pangilinan J."/>
            <person name="Riley R."/>
            <person name="LaButti K."/>
            <person name="Andreopoulos B."/>
            <person name="Lipzen A."/>
            <person name="Chen C."/>
            <person name="Yanf M."/>
            <person name="Daum C."/>
            <person name="Ng V."/>
            <person name="Clum A."/>
            <person name="Steindorff A."/>
            <person name="Ohm R."/>
            <person name="Martin F."/>
            <person name="Silar P."/>
            <person name="Natvig D."/>
            <person name="Lalanne C."/>
            <person name="Gautier V."/>
            <person name="Ament-velasquez S.L."/>
            <person name="Kruys A."/>
            <person name="Hutchinson M.I."/>
            <person name="Powell A.J."/>
            <person name="Barry K."/>
            <person name="Miller A.N."/>
            <person name="Grigoriev I.V."/>
            <person name="Debuchy R."/>
            <person name="Gladieux P."/>
            <person name="Thoren M.H."/>
            <person name="Johannesson H."/>
        </authorList>
    </citation>
    <scope>NUCLEOTIDE SEQUENCE</scope>
    <source>
        <strain evidence="14">SMH3187-1</strain>
    </source>
</reference>
<keyword evidence="4 10" id="KW-0547">Nucleotide-binding</keyword>
<keyword evidence="7 10" id="KW-0030">Aminoacyl-tRNA synthetase</keyword>
<feature type="region of interest" description="Disordered" evidence="11">
    <location>
        <begin position="557"/>
        <end position="589"/>
    </location>
</feature>
<evidence type="ECO:0000256" key="3">
    <source>
        <dbReference type="ARBA" id="ARBA00022598"/>
    </source>
</evidence>
<evidence type="ECO:0000256" key="8">
    <source>
        <dbReference type="ARBA" id="ARBA00047364"/>
    </source>
</evidence>
<dbReference type="NCBIfam" id="TIGR00398">
    <property type="entry name" value="metG"/>
    <property type="match status" value="1"/>
</dbReference>
<evidence type="ECO:0000256" key="11">
    <source>
        <dbReference type="SAM" id="MobiDB-lite"/>
    </source>
</evidence>
<dbReference type="PRINTS" id="PR01041">
    <property type="entry name" value="TRNASYNTHMET"/>
</dbReference>
<dbReference type="InterPro" id="IPR041872">
    <property type="entry name" value="Anticodon_Met"/>
</dbReference>
<keyword evidence="3 10" id="KW-0436">Ligase</keyword>
<dbReference type="EMBL" id="JAUKUD010000002">
    <property type="protein sequence ID" value="KAK0752035.1"/>
    <property type="molecule type" value="Genomic_DNA"/>
</dbReference>
<dbReference type="SUPFAM" id="SSF52374">
    <property type="entry name" value="Nucleotidylyl transferase"/>
    <property type="match status" value="1"/>
</dbReference>
<dbReference type="Gene3D" id="2.170.220.10">
    <property type="match status" value="1"/>
</dbReference>
<keyword evidence="5 10" id="KW-0067">ATP-binding</keyword>
<evidence type="ECO:0000313" key="14">
    <source>
        <dbReference type="EMBL" id="KAK0752035.1"/>
    </source>
</evidence>
<dbReference type="InterPro" id="IPR033911">
    <property type="entry name" value="MetRS_core"/>
</dbReference>